<comment type="subcellular location">
    <subcellularLocation>
        <location evidence="1">Cell inner membrane</location>
        <topology evidence="1">Multi-pass membrane protein</topology>
    </subcellularLocation>
    <subcellularLocation>
        <location evidence="9">Cell membrane</location>
        <topology evidence="9">Multi-pass membrane protein</topology>
    </subcellularLocation>
</comment>
<evidence type="ECO:0000256" key="1">
    <source>
        <dbReference type="ARBA" id="ARBA00004429"/>
    </source>
</evidence>
<name>A0A7X0KM73_9HYPH</name>
<keyword evidence="5 9" id="KW-0812">Transmembrane</keyword>
<feature type="transmembrane region" description="Helical" evidence="9">
    <location>
        <begin position="170"/>
        <end position="191"/>
    </location>
</feature>
<sequence>MLQDVRFRAIIVQIALLAGIAALGSMLFTATARNLELRGIPLGFGFLWRPANFQIAETILPYSSSDPNWWAAVVGLSNSLFISVLVILLASVIGLFIGIGRLSSNPLVSGLCRVWVEVARNTPLVVLLIFNYALWWEILPLATEAWKLAPGTHISVRGLSMPALGWSTSAFAPVAFVGVSAVILAGASYAARRRQIETGSRPAHVSAAWLFVAVAAGIFLFAYRDVISLDIPEFRRANFAGGWSLTPELTTILIGLTFYTAGFIGEIVRGGILAVRKGQWEAATALGLSRGQTYRLVVVPLALRSIVPPLNSQYINVVKNSTLAIVVGYQDFMTVVSTMINKTSHAIEGVAIILGVFLAVNLALSALLNAYNRRIAIVER</sequence>
<keyword evidence="12" id="KW-1185">Reference proteome</keyword>
<feature type="transmembrane region" description="Helical" evidence="9">
    <location>
        <begin position="7"/>
        <end position="28"/>
    </location>
</feature>
<feature type="transmembrane region" description="Helical" evidence="9">
    <location>
        <begin position="349"/>
        <end position="371"/>
    </location>
</feature>
<accession>A0A7X0KM73</accession>
<evidence type="ECO:0000256" key="3">
    <source>
        <dbReference type="ARBA" id="ARBA00022448"/>
    </source>
</evidence>
<dbReference type="InterPro" id="IPR000515">
    <property type="entry name" value="MetI-like"/>
</dbReference>
<comment type="similarity">
    <text evidence="2">Belongs to the binding-protein-dependent transport system permease family. HisMQ subfamily.</text>
</comment>
<evidence type="ECO:0000256" key="6">
    <source>
        <dbReference type="ARBA" id="ARBA00022970"/>
    </source>
</evidence>
<dbReference type="Gene3D" id="1.10.3720.10">
    <property type="entry name" value="MetI-like"/>
    <property type="match status" value="1"/>
</dbReference>
<dbReference type="GO" id="GO:0022857">
    <property type="term" value="F:transmembrane transporter activity"/>
    <property type="evidence" value="ECO:0007669"/>
    <property type="project" value="InterPro"/>
</dbReference>
<gene>
    <name evidence="11" type="ORF">GGR00_003636</name>
</gene>
<organism evidence="11 12">
    <name type="scientific">Aminobacter aganoensis</name>
    <dbReference type="NCBI Taxonomy" id="83264"/>
    <lineage>
        <taxon>Bacteria</taxon>
        <taxon>Pseudomonadati</taxon>
        <taxon>Pseudomonadota</taxon>
        <taxon>Alphaproteobacteria</taxon>
        <taxon>Hyphomicrobiales</taxon>
        <taxon>Phyllobacteriaceae</taxon>
        <taxon>Aminobacter</taxon>
    </lineage>
</organism>
<evidence type="ECO:0000313" key="12">
    <source>
        <dbReference type="Proteomes" id="UP000536262"/>
    </source>
</evidence>
<evidence type="ECO:0000256" key="7">
    <source>
        <dbReference type="ARBA" id="ARBA00022989"/>
    </source>
</evidence>
<dbReference type="InterPro" id="IPR010065">
    <property type="entry name" value="AA_ABC_transptr_permease_3TM"/>
</dbReference>
<dbReference type="Pfam" id="PF00528">
    <property type="entry name" value="BPD_transp_1"/>
    <property type="match status" value="1"/>
</dbReference>
<evidence type="ECO:0000256" key="2">
    <source>
        <dbReference type="ARBA" id="ARBA00010072"/>
    </source>
</evidence>
<keyword evidence="4" id="KW-1003">Cell membrane</keyword>
<keyword evidence="8 9" id="KW-0472">Membrane</keyword>
<evidence type="ECO:0000256" key="4">
    <source>
        <dbReference type="ARBA" id="ARBA00022475"/>
    </source>
</evidence>
<dbReference type="CDD" id="cd06261">
    <property type="entry name" value="TM_PBP2"/>
    <property type="match status" value="1"/>
</dbReference>
<comment type="caution">
    <text evidence="11">The sequence shown here is derived from an EMBL/GenBank/DDBJ whole genome shotgun (WGS) entry which is preliminary data.</text>
</comment>
<dbReference type="PROSITE" id="PS50928">
    <property type="entry name" value="ABC_TM1"/>
    <property type="match status" value="1"/>
</dbReference>
<reference evidence="11 12" key="1">
    <citation type="submission" date="2020-08" db="EMBL/GenBank/DDBJ databases">
        <title>Genomic Encyclopedia of Type Strains, Phase IV (KMG-IV): sequencing the most valuable type-strain genomes for metagenomic binning, comparative biology and taxonomic classification.</title>
        <authorList>
            <person name="Goeker M."/>
        </authorList>
    </citation>
    <scope>NUCLEOTIDE SEQUENCE [LARGE SCALE GENOMIC DNA]</scope>
    <source>
        <strain evidence="11 12">DSM 7051</strain>
    </source>
</reference>
<feature type="transmembrane region" description="Helical" evidence="9">
    <location>
        <begin position="118"/>
        <end position="136"/>
    </location>
</feature>
<feature type="transmembrane region" description="Helical" evidence="9">
    <location>
        <begin position="203"/>
        <end position="223"/>
    </location>
</feature>
<keyword evidence="7 9" id="KW-1133">Transmembrane helix</keyword>
<evidence type="ECO:0000256" key="9">
    <source>
        <dbReference type="RuleBase" id="RU363032"/>
    </source>
</evidence>
<dbReference type="EMBL" id="JACHOU010000009">
    <property type="protein sequence ID" value="MBB6355831.1"/>
    <property type="molecule type" value="Genomic_DNA"/>
</dbReference>
<dbReference type="AlphaFoldDB" id="A0A7X0KM73"/>
<dbReference type="PANTHER" id="PTHR30614">
    <property type="entry name" value="MEMBRANE COMPONENT OF AMINO ACID ABC TRANSPORTER"/>
    <property type="match status" value="1"/>
</dbReference>
<feature type="transmembrane region" description="Helical" evidence="9">
    <location>
        <begin position="249"/>
        <end position="268"/>
    </location>
</feature>
<dbReference type="GO" id="GO:0043190">
    <property type="term" value="C:ATP-binding cassette (ABC) transporter complex"/>
    <property type="evidence" value="ECO:0007669"/>
    <property type="project" value="InterPro"/>
</dbReference>
<evidence type="ECO:0000256" key="5">
    <source>
        <dbReference type="ARBA" id="ARBA00022692"/>
    </source>
</evidence>
<dbReference type="Proteomes" id="UP000536262">
    <property type="component" value="Unassembled WGS sequence"/>
</dbReference>
<dbReference type="SUPFAM" id="SSF161098">
    <property type="entry name" value="MetI-like"/>
    <property type="match status" value="1"/>
</dbReference>
<keyword evidence="3 9" id="KW-0813">Transport</keyword>
<proteinExistence type="inferred from homology"/>
<evidence type="ECO:0000259" key="10">
    <source>
        <dbReference type="PROSITE" id="PS50928"/>
    </source>
</evidence>
<dbReference type="GO" id="GO:0006865">
    <property type="term" value="P:amino acid transport"/>
    <property type="evidence" value="ECO:0007669"/>
    <property type="project" value="UniProtKB-KW"/>
</dbReference>
<evidence type="ECO:0000313" key="11">
    <source>
        <dbReference type="EMBL" id="MBB6355831.1"/>
    </source>
</evidence>
<dbReference type="InterPro" id="IPR043429">
    <property type="entry name" value="ArtM/GltK/GlnP/TcyL/YhdX-like"/>
</dbReference>
<dbReference type="InterPro" id="IPR035906">
    <property type="entry name" value="MetI-like_sf"/>
</dbReference>
<keyword evidence="6" id="KW-0029">Amino-acid transport</keyword>
<dbReference type="RefSeq" id="WP_184700218.1">
    <property type="nucleotide sequence ID" value="NZ_BAABEG010000005.1"/>
</dbReference>
<protein>
    <submittedName>
        <fullName evidence="11">General L-amino acid transport system permease protein</fullName>
    </submittedName>
</protein>
<dbReference type="NCBIfam" id="TIGR01726">
    <property type="entry name" value="HEQRo_perm_3TM"/>
    <property type="match status" value="1"/>
</dbReference>
<feature type="domain" description="ABC transmembrane type-1" evidence="10">
    <location>
        <begin position="76"/>
        <end position="369"/>
    </location>
</feature>
<feature type="transmembrane region" description="Helical" evidence="9">
    <location>
        <begin position="69"/>
        <end position="97"/>
    </location>
</feature>
<evidence type="ECO:0000256" key="8">
    <source>
        <dbReference type="ARBA" id="ARBA00023136"/>
    </source>
</evidence>
<dbReference type="PANTHER" id="PTHR30614:SF37">
    <property type="entry name" value="AMINO-ACID ABC TRANSPORTER PERMEASE PROTEIN YHDX-RELATED"/>
    <property type="match status" value="1"/>
</dbReference>